<keyword evidence="1" id="KW-0812">Transmembrane</keyword>
<feature type="transmembrane region" description="Helical" evidence="1">
    <location>
        <begin position="168"/>
        <end position="191"/>
    </location>
</feature>
<organism evidence="2 3">
    <name type="scientific">Planoprotostelium fungivorum</name>
    <dbReference type="NCBI Taxonomy" id="1890364"/>
    <lineage>
        <taxon>Eukaryota</taxon>
        <taxon>Amoebozoa</taxon>
        <taxon>Evosea</taxon>
        <taxon>Variosea</taxon>
        <taxon>Cavosteliida</taxon>
        <taxon>Cavosteliaceae</taxon>
        <taxon>Planoprotostelium</taxon>
    </lineage>
</organism>
<keyword evidence="1" id="KW-0472">Membrane</keyword>
<accession>A0A2P6NDA3</accession>
<keyword evidence="1" id="KW-1133">Transmembrane helix</keyword>
<protein>
    <submittedName>
        <fullName evidence="2">Uncharacterized protein</fullName>
    </submittedName>
</protein>
<comment type="caution">
    <text evidence="2">The sequence shown here is derived from an EMBL/GenBank/DDBJ whole genome shotgun (WGS) entry which is preliminary data.</text>
</comment>
<evidence type="ECO:0000256" key="1">
    <source>
        <dbReference type="SAM" id="Phobius"/>
    </source>
</evidence>
<keyword evidence="3" id="KW-1185">Reference proteome</keyword>
<evidence type="ECO:0000313" key="3">
    <source>
        <dbReference type="Proteomes" id="UP000241769"/>
    </source>
</evidence>
<gene>
    <name evidence="2" type="ORF">PROFUN_10613</name>
</gene>
<dbReference type="AlphaFoldDB" id="A0A2P6NDA3"/>
<name>A0A2P6NDA3_9EUKA</name>
<dbReference type="InParanoid" id="A0A2P6NDA3"/>
<proteinExistence type="predicted"/>
<reference evidence="2 3" key="1">
    <citation type="journal article" date="2018" name="Genome Biol. Evol.">
        <title>Multiple Roots of Fruiting Body Formation in Amoebozoa.</title>
        <authorList>
            <person name="Hillmann F."/>
            <person name="Forbes G."/>
            <person name="Novohradska S."/>
            <person name="Ferling I."/>
            <person name="Riege K."/>
            <person name="Groth M."/>
            <person name="Westermann M."/>
            <person name="Marz M."/>
            <person name="Spaller T."/>
            <person name="Winckler T."/>
            <person name="Schaap P."/>
            <person name="Glockner G."/>
        </authorList>
    </citation>
    <scope>NUCLEOTIDE SEQUENCE [LARGE SCALE GENOMIC DNA]</scope>
    <source>
        <strain evidence="2 3">Jena</strain>
    </source>
</reference>
<evidence type="ECO:0000313" key="2">
    <source>
        <dbReference type="EMBL" id="PRP81905.1"/>
    </source>
</evidence>
<dbReference type="EMBL" id="MDYQ01000114">
    <property type="protein sequence ID" value="PRP81905.1"/>
    <property type="molecule type" value="Genomic_DNA"/>
</dbReference>
<sequence length="193" mass="21018">MFEINLYKSRRKVEDENEKHGPNNNCTSLNSILVWGFGCTSLGDGSSILVQSIQNNYSVSYYDQKSDCSGPVSAEPNVQWNGLNNTCIPPPEDSRKRPFFLTTNQRTYNSIRSSVSNATYDLTFPNGGCSGIPSRIYVSWKDAICDPKASCQKQSTSSHLSSCGQNPLVVLPASTAAPVLLSLLLVILASLSL</sequence>
<dbReference type="Proteomes" id="UP000241769">
    <property type="component" value="Unassembled WGS sequence"/>
</dbReference>